<reference evidence="2 3" key="1">
    <citation type="submission" date="2020-08" db="EMBL/GenBank/DDBJ databases">
        <title>Genomic Encyclopedia of Type Strains, Phase IV (KMG-V): Genome sequencing to study the core and pangenomes of soil and plant-associated prokaryotes.</title>
        <authorList>
            <person name="Whitman W."/>
        </authorList>
    </citation>
    <scope>NUCLEOTIDE SEQUENCE [LARGE SCALE GENOMIC DNA]</scope>
    <source>
        <strain evidence="2 3">SEMIA 415</strain>
    </source>
</reference>
<gene>
    <name evidence="2" type="ORF">GGE16_000234</name>
</gene>
<proteinExistence type="predicted"/>
<evidence type="ECO:0000256" key="1">
    <source>
        <dbReference type="SAM" id="MobiDB-lite"/>
    </source>
</evidence>
<feature type="compositionally biased region" description="Basic and acidic residues" evidence="1">
    <location>
        <begin position="86"/>
        <end position="103"/>
    </location>
</feature>
<protein>
    <submittedName>
        <fullName evidence="2">Uncharacterized protein</fullName>
    </submittedName>
</protein>
<name>A0AAE2MF86_RHILE</name>
<accession>A0AAE2MF86</accession>
<dbReference type="EMBL" id="JACIGO010000001">
    <property type="protein sequence ID" value="MBB4288218.1"/>
    <property type="molecule type" value="Genomic_DNA"/>
</dbReference>
<dbReference type="AlphaFoldDB" id="A0AAE2MF86"/>
<evidence type="ECO:0000313" key="2">
    <source>
        <dbReference type="EMBL" id="MBB4288218.1"/>
    </source>
</evidence>
<organism evidence="2 3">
    <name type="scientific">Rhizobium leguminosarum</name>
    <dbReference type="NCBI Taxonomy" id="384"/>
    <lineage>
        <taxon>Bacteria</taxon>
        <taxon>Pseudomonadati</taxon>
        <taxon>Pseudomonadota</taxon>
        <taxon>Alphaproteobacteria</taxon>
        <taxon>Hyphomicrobiales</taxon>
        <taxon>Rhizobiaceae</taxon>
        <taxon>Rhizobium/Agrobacterium group</taxon>
        <taxon>Rhizobium</taxon>
    </lineage>
</organism>
<dbReference type="Proteomes" id="UP000538507">
    <property type="component" value="Unassembled WGS sequence"/>
</dbReference>
<sequence length="110" mass="11873">MLPAVPVHPWSKESRYRLSVLEIASGHFARLAVTLKVEADLLAFDEIAHSGALDGGDVNEGVSVAIVRLNEAEAFGGIEPFNCASGHDEPFHSNIEEPQRQGDADDDSDF</sequence>
<comment type="caution">
    <text evidence="2">The sequence shown here is derived from an EMBL/GenBank/DDBJ whole genome shotgun (WGS) entry which is preliminary data.</text>
</comment>
<evidence type="ECO:0000313" key="3">
    <source>
        <dbReference type="Proteomes" id="UP000538507"/>
    </source>
</evidence>
<feature type="region of interest" description="Disordered" evidence="1">
    <location>
        <begin position="83"/>
        <end position="110"/>
    </location>
</feature>